<evidence type="ECO:0000256" key="6">
    <source>
        <dbReference type="ARBA" id="ARBA00039231"/>
    </source>
</evidence>
<dbReference type="PANTHER" id="PTHR23083">
    <property type="entry name" value="TETRATRICOPEPTIDE REPEAT PROTEIN, TPR"/>
    <property type="match status" value="1"/>
</dbReference>
<dbReference type="EMBL" id="SWFS01000201">
    <property type="protein sequence ID" value="KAA8914432.1"/>
    <property type="molecule type" value="Genomic_DNA"/>
</dbReference>
<dbReference type="GO" id="GO:0006897">
    <property type="term" value="P:endocytosis"/>
    <property type="evidence" value="ECO:0007669"/>
    <property type="project" value="UniProtKB-KW"/>
</dbReference>
<feature type="region of interest" description="Disordered" evidence="7">
    <location>
        <begin position="603"/>
        <end position="663"/>
    </location>
</feature>
<evidence type="ECO:0000256" key="5">
    <source>
        <dbReference type="ARBA" id="ARBA00038251"/>
    </source>
</evidence>
<organism evidence="8 9">
    <name type="scientific">Trichomonascus ciferrii</name>
    <dbReference type="NCBI Taxonomy" id="44093"/>
    <lineage>
        <taxon>Eukaryota</taxon>
        <taxon>Fungi</taxon>
        <taxon>Dikarya</taxon>
        <taxon>Ascomycota</taxon>
        <taxon>Saccharomycotina</taxon>
        <taxon>Dipodascomycetes</taxon>
        <taxon>Dipodascales</taxon>
        <taxon>Trichomonascaceae</taxon>
        <taxon>Trichomonascus</taxon>
        <taxon>Trichomonascus ciferrii complex</taxon>
    </lineage>
</organism>
<comment type="subcellular location">
    <subcellularLocation>
        <location evidence="2">Cell membrane</location>
        <topology evidence="2">Peripheral membrane protein</topology>
        <orientation evidence="2">Cytoplasmic side</orientation>
    </subcellularLocation>
    <subcellularLocation>
        <location evidence="3">Cytoplasmic granule</location>
    </subcellularLocation>
</comment>
<protein>
    <recommendedName>
        <fullName evidence="6">Cargo-transport protein YPP1</fullName>
    </recommendedName>
</protein>
<evidence type="ECO:0000256" key="7">
    <source>
        <dbReference type="SAM" id="MobiDB-lite"/>
    </source>
</evidence>
<comment type="function">
    <text evidence="1">Involved in endocytosis.</text>
</comment>
<dbReference type="InterPro" id="IPR011990">
    <property type="entry name" value="TPR-like_helical_dom_sf"/>
</dbReference>
<proteinExistence type="inferred from homology"/>
<comment type="caution">
    <text evidence="8">The sequence shown here is derived from an EMBL/GenBank/DDBJ whole genome shotgun (WGS) entry which is preliminary data.</text>
</comment>
<dbReference type="Proteomes" id="UP000761534">
    <property type="component" value="Unassembled WGS sequence"/>
</dbReference>
<dbReference type="OrthoDB" id="4096413at2759"/>
<evidence type="ECO:0000256" key="3">
    <source>
        <dbReference type="ARBA" id="ARBA00004463"/>
    </source>
</evidence>
<sequence>MESTYMGDFCRVSLLEKHVNEVIGDAKCDGLAESSTKKGSQGELNTVEKELKELLGREEREDYRYILLATLGHTFVLNGKYEDAIQLLKPLNSAPQNQDPTTQLNYLCVARIKKIAVLGMAYEATNQLDDAINEYEGADDLASSHSSAEALLWAERLYYRFAKLATTARYSDSKVTLAAFKGYRTVSRILMSKGRRMTNTPEDNKRRMEMLNQYLFYASSVFRNDPNNRALVKETREASETYEHYLFENANFPTTSETNQPIEQYVDVIMANWELETSFKGVVNRVYNEDEISHSKTVLFSLRKAVSLTFHSCSIMRHLVMLLTALGEYDEALAAFDTYMSYQEKYRIRVESGGELENESGDPNGLVVKVASRVIVIYSHVLRDGKKAKECADRMQSWLVERDHLVDDDMDVVAEAHASLGRAYALYSEGITSEAEYKLTVDVAMQHFQKSLDLRPRDTTVYLDSALLFVRRGDISSALTNVKNGLMHNQDHLPSWNMLALLLSAQEEYATAIKVVNNALWKFEQQHGQPELLLDEDKRALIQVKVTQVALIETSEGPIAAMDCLPDVFTLFNALYPHFNNMNGHAHVNGESEKLSLTNGYGTLKDEKRADQTSKEASKRPRRSRSLLRRRRSMSGQVTAIQRSLSERRKRQSGTAVNASIPVKQKRTNPETKLLREIWLWISAIYRRADLLQDADQAIVEAEELMGPTADTHAETGILISKERPVRAMEEFESALDDEPDNIKAVLGLAQVILAHSRAANPKLSEDAHSVFISEKDELAAHARILSLLETIVQTSPGRHTSEAWYLLSQYYDISNRENELQSALWKSVALEEARAVRDYDCAKTF</sequence>
<keyword evidence="4" id="KW-0254">Endocytosis</keyword>
<name>A0A642V4K1_9ASCO</name>
<evidence type="ECO:0000313" key="8">
    <source>
        <dbReference type="EMBL" id="KAA8914432.1"/>
    </source>
</evidence>
<feature type="compositionally biased region" description="Basic and acidic residues" evidence="7">
    <location>
        <begin position="604"/>
        <end position="619"/>
    </location>
</feature>
<dbReference type="PANTHER" id="PTHR23083:SF464">
    <property type="entry name" value="TETRATRICOPEPTIDE REPEAT DOMAIN 7, ISOFORM A"/>
    <property type="match status" value="1"/>
</dbReference>
<reference evidence="8" key="1">
    <citation type="journal article" date="2019" name="G3 (Bethesda)">
        <title>Genome Assemblies of Two Rare Opportunistic Yeast Pathogens: Diutina rugosa (syn. Candida rugosa) and Trichomonascus ciferrii (syn. Candida ciferrii).</title>
        <authorList>
            <person name="Mixao V."/>
            <person name="Saus E."/>
            <person name="Hansen A.P."/>
            <person name="Lass-Florl C."/>
            <person name="Gabaldon T."/>
        </authorList>
    </citation>
    <scope>NUCLEOTIDE SEQUENCE</scope>
    <source>
        <strain evidence="8">CBS 4856</strain>
    </source>
</reference>
<gene>
    <name evidence="8" type="ORF">TRICI_002930</name>
</gene>
<evidence type="ECO:0000256" key="1">
    <source>
        <dbReference type="ARBA" id="ARBA00002550"/>
    </source>
</evidence>
<evidence type="ECO:0000256" key="4">
    <source>
        <dbReference type="ARBA" id="ARBA00022583"/>
    </source>
</evidence>
<keyword evidence="9" id="KW-1185">Reference proteome</keyword>
<dbReference type="AlphaFoldDB" id="A0A642V4K1"/>
<feature type="compositionally biased region" description="Basic residues" evidence="7">
    <location>
        <begin position="620"/>
        <end position="633"/>
    </location>
</feature>
<evidence type="ECO:0000313" key="9">
    <source>
        <dbReference type="Proteomes" id="UP000761534"/>
    </source>
</evidence>
<dbReference type="Gene3D" id="1.25.40.10">
    <property type="entry name" value="Tetratricopeptide repeat domain"/>
    <property type="match status" value="3"/>
</dbReference>
<accession>A0A642V4K1</accession>
<comment type="similarity">
    <text evidence="5">Belongs to the YPP1 family.</text>
</comment>
<dbReference type="InterPro" id="IPR051722">
    <property type="entry name" value="Endocytosis_PI4K-reg_protein"/>
</dbReference>
<dbReference type="VEuPathDB" id="FungiDB:TRICI_002930"/>
<dbReference type="SUPFAM" id="SSF48452">
    <property type="entry name" value="TPR-like"/>
    <property type="match status" value="2"/>
</dbReference>
<dbReference type="GO" id="GO:0005886">
    <property type="term" value="C:plasma membrane"/>
    <property type="evidence" value="ECO:0007669"/>
    <property type="project" value="UniProtKB-SubCell"/>
</dbReference>
<evidence type="ECO:0000256" key="2">
    <source>
        <dbReference type="ARBA" id="ARBA00004413"/>
    </source>
</evidence>